<accession>A0ABQ1UJ58</accession>
<evidence type="ECO:0000313" key="3">
    <source>
        <dbReference type="Proteomes" id="UP000632454"/>
    </source>
</evidence>
<gene>
    <name evidence="2" type="ORF">GCM10007298_12560</name>
</gene>
<keyword evidence="3" id="KW-1185">Reference proteome</keyword>
<dbReference type="RefSeq" id="WP_188487923.1">
    <property type="nucleotide sequence ID" value="NZ_BMCS01000001.1"/>
</dbReference>
<name>A0ABQ1UJ58_9NOCA</name>
<comment type="caution">
    <text evidence="2">The sequence shown here is derived from an EMBL/GenBank/DDBJ whole genome shotgun (WGS) entry which is preliminary data.</text>
</comment>
<evidence type="ECO:0000313" key="2">
    <source>
        <dbReference type="EMBL" id="GGF18014.1"/>
    </source>
</evidence>
<dbReference type="Proteomes" id="UP000632454">
    <property type="component" value="Unassembled WGS sequence"/>
</dbReference>
<dbReference type="EMBL" id="BMCS01000001">
    <property type="protein sequence ID" value="GGF18014.1"/>
    <property type="molecule type" value="Genomic_DNA"/>
</dbReference>
<feature type="region of interest" description="Disordered" evidence="1">
    <location>
        <begin position="51"/>
        <end position="73"/>
    </location>
</feature>
<proteinExistence type="predicted"/>
<feature type="compositionally biased region" description="Acidic residues" evidence="1">
    <location>
        <begin position="52"/>
        <end position="73"/>
    </location>
</feature>
<protein>
    <submittedName>
        <fullName evidence="2">Uncharacterized protein</fullName>
    </submittedName>
</protein>
<evidence type="ECO:0000256" key="1">
    <source>
        <dbReference type="SAM" id="MobiDB-lite"/>
    </source>
</evidence>
<sequence>MAEYRVINPTGDTVGTKDFDAADDAYSWFKETQDNTELGWRLEVNHDGDWAFVDDSEGTDDSTSIDDSDGPSN</sequence>
<reference evidence="3" key="1">
    <citation type="journal article" date="2019" name="Int. J. Syst. Evol. Microbiol.">
        <title>The Global Catalogue of Microorganisms (GCM) 10K type strain sequencing project: providing services to taxonomists for standard genome sequencing and annotation.</title>
        <authorList>
            <consortium name="The Broad Institute Genomics Platform"/>
            <consortium name="The Broad Institute Genome Sequencing Center for Infectious Disease"/>
            <person name="Wu L."/>
            <person name="Ma J."/>
        </authorList>
    </citation>
    <scope>NUCLEOTIDE SEQUENCE [LARGE SCALE GENOMIC DNA]</scope>
    <source>
        <strain evidence="3">CCM 7855</strain>
    </source>
</reference>
<organism evidence="2 3">
    <name type="scientific">Williamsia phyllosphaerae</name>
    <dbReference type="NCBI Taxonomy" id="885042"/>
    <lineage>
        <taxon>Bacteria</taxon>
        <taxon>Bacillati</taxon>
        <taxon>Actinomycetota</taxon>
        <taxon>Actinomycetes</taxon>
        <taxon>Mycobacteriales</taxon>
        <taxon>Nocardiaceae</taxon>
        <taxon>Williamsia</taxon>
    </lineage>
</organism>